<dbReference type="PANTHER" id="PTHR45436:SF5">
    <property type="entry name" value="SENSOR HISTIDINE KINASE TRCS"/>
    <property type="match status" value="1"/>
</dbReference>
<evidence type="ECO:0000313" key="16">
    <source>
        <dbReference type="EMBL" id="CUU43409.1"/>
    </source>
</evidence>
<comment type="catalytic activity">
    <reaction evidence="1">
        <text>ATP + protein L-histidine = ADP + protein N-phospho-L-histidine.</text>
        <dbReference type="EC" id="2.7.13.3"/>
    </reaction>
</comment>
<keyword evidence="8 12" id="KW-1133">Transmembrane helix</keyword>
<dbReference type="CDD" id="cd00075">
    <property type="entry name" value="HATPase"/>
    <property type="match status" value="1"/>
</dbReference>
<dbReference type="EC" id="2.7.13.3" evidence="3"/>
<dbReference type="Proteomes" id="UP000065734">
    <property type="component" value="Chromosome I"/>
</dbReference>
<dbReference type="Gene3D" id="3.30.565.10">
    <property type="entry name" value="Histidine kinase-like ATPase, C-terminal domain"/>
    <property type="match status" value="1"/>
</dbReference>
<keyword evidence="6 12" id="KW-0812">Transmembrane</keyword>
<feature type="transmembrane region" description="Helical" evidence="12">
    <location>
        <begin position="47"/>
        <end position="68"/>
    </location>
</feature>
<feature type="transmembrane region" description="Helical" evidence="12">
    <location>
        <begin position="197"/>
        <end position="221"/>
    </location>
</feature>
<evidence type="ECO:0000256" key="3">
    <source>
        <dbReference type="ARBA" id="ARBA00012438"/>
    </source>
</evidence>
<dbReference type="PROSITE" id="PS50885">
    <property type="entry name" value="HAMP"/>
    <property type="match status" value="1"/>
</dbReference>
<evidence type="ECO:0000313" key="17">
    <source>
        <dbReference type="Proteomes" id="UP000065734"/>
    </source>
</evidence>
<evidence type="ECO:0000259" key="13">
    <source>
        <dbReference type="PROSITE" id="PS50109"/>
    </source>
</evidence>
<evidence type="ECO:0000256" key="8">
    <source>
        <dbReference type="ARBA" id="ARBA00022989"/>
    </source>
</evidence>
<dbReference type="InterPro" id="IPR036890">
    <property type="entry name" value="HATPase_C_sf"/>
</dbReference>
<dbReference type="GO" id="GO:0004673">
    <property type="term" value="F:protein histidine kinase activity"/>
    <property type="evidence" value="ECO:0007669"/>
    <property type="project" value="UniProtKB-EC"/>
</dbReference>
<dbReference type="InterPro" id="IPR004358">
    <property type="entry name" value="Sig_transdc_His_kin-like_C"/>
</dbReference>
<organism evidence="16 17">
    <name type="scientific">Blastochloris viridis</name>
    <name type="common">Rhodopseudomonas viridis</name>
    <dbReference type="NCBI Taxonomy" id="1079"/>
    <lineage>
        <taxon>Bacteria</taxon>
        <taxon>Pseudomonadati</taxon>
        <taxon>Pseudomonadota</taxon>
        <taxon>Alphaproteobacteria</taxon>
        <taxon>Hyphomicrobiales</taxon>
        <taxon>Blastochloridaceae</taxon>
        <taxon>Blastochloris</taxon>
    </lineage>
</organism>
<reference evidence="17" key="3">
    <citation type="journal article" date="2016" name="Genome Announc.">
        <title>Revised genome sequence of the purple photosynthetic bacterium Blastochloris viridis.</title>
        <authorList>
            <person name="Liu L.N."/>
            <person name="Faulkner M."/>
            <person name="Liu X."/>
            <person name="Huang F."/>
            <person name="Darby A.C."/>
            <person name="Hall N."/>
        </authorList>
    </citation>
    <scope>NUCLEOTIDE SEQUENCE [LARGE SCALE GENOMIC DNA]</scope>
    <source>
        <strain evidence="17">ATCC 19567 / DSM 133 / F</strain>
    </source>
</reference>
<dbReference type="OrthoDB" id="9784218at2"/>
<dbReference type="InterPro" id="IPR005467">
    <property type="entry name" value="His_kinase_dom"/>
</dbReference>
<reference evidence="15" key="1">
    <citation type="journal article" date="2015" name="Genome Announc.">
        <title>Complete Genome Sequence of the Bacteriochlorophyll b-Producing Photosynthetic Bacterium Blastochloris viridis.</title>
        <authorList>
            <person name="Tsukatani Y."/>
            <person name="Hirose Y."/>
            <person name="Harada J."/>
            <person name="Misawa N."/>
            <person name="Mori K."/>
            <person name="Inoue K."/>
            <person name="Tamiaki H."/>
        </authorList>
    </citation>
    <scope>NUCLEOTIDE SEQUENCE [LARGE SCALE GENOMIC DNA]</scope>
    <source>
        <strain evidence="15">DSM 133</strain>
    </source>
</reference>
<dbReference type="SUPFAM" id="SSF55874">
    <property type="entry name" value="ATPase domain of HSP90 chaperone/DNA topoisomerase II/histidine kinase"/>
    <property type="match status" value="1"/>
</dbReference>
<dbReference type="AlphaFoldDB" id="A0A0H5BAS3"/>
<dbReference type="KEGG" id="bvr:BVIR_2985"/>
<dbReference type="EMBL" id="LN907867">
    <property type="protein sequence ID" value="CUU43409.1"/>
    <property type="molecule type" value="Genomic_DNA"/>
</dbReference>
<feature type="domain" description="Histidine kinase" evidence="13">
    <location>
        <begin position="287"/>
        <end position="499"/>
    </location>
</feature>
<dbReference type="GO" id="GO:0000160">
    <property type="term" value="P:phosphorelay signal transduction system"/>
    <property type="evidence" value="ECO:0007669"/>
    <property type="project" value="UniProtKB-KW"/>
</dbReference>
<evidence type="ECO:0000256" key="11">
    <source>
        <dbReference type="SAM" id="MobiDB-lite"/>
    </source>
</evidence>
<dbReference type="PROSITE" id="PS50109">
    <property type="entry name" value="HIS_KIN"/>
    <property type="match status" value="1"/>
</dbReference>
<keyword evidence="5 16" id="KW-0808">Transferase</keyword>
<evidence type="ECO:0000256" key="5">
    <source>
        <dbReference type="ARBA" id="ARBA00022679"/>
    </source>
</evidence>
<comment type="subcellular location">
    <subcellularLocation>
        <location evidence="2">Membrane</location>
    </subcellularLocation>
</comment>
<dbReference type="PRINTS" id="PR00344">
    <property type="entry name" value="BCTRLSENSOR"/>
</dbReference>
<evidence type="ECO:0000256" key="9">
    <source>
        <dbReference type="ARBA" id="ARBA00023012"/>
    </source>
</evidence>
<dbReference type="PANTHER" id="PTHR45436">
    <property type="entry name" value="SENSOR HISTIDINE KINASE YKOH"/>
    <property type="match status" value="1"/>
</dbReference>
<protein>
    <recommendedName>
        <fullName evidence="3">histidine kinase</fullName>
        <ecNumber evidence="3">2.7.13.3</ecNumber>
    </recommendedName>
</protein>
<evidence type="ECO:0000256" key="7">
    <source>
        <dbReference type="ARBA" id="ARBA00022777"/>
    </source>
</evidence>
<reference evidence="16" key="2">
    <citation type="submission" date="2015-11" db="EMBL/GenBank/DDBJ databases">
        <authorList>
            <person name="Zhang Y."/>
            <person name="Guo Z."/>
        </authorList>
    </citation>
    <scope>NUCLEOTIDE SEQUENCE</scope>
    <source>
        <strain evidence="16">1</strain>
    </source>
</reference>
<dbReference type="InterPro" id="IPR003660">
    <property type="entry name" value="HAMP_dom"/>
</dbReference>
<accession>A0A0H5BAS3</accession>
<dbReference type="PATRIC" id="fig|1079.6.peg.3138"/>
<dbReference type="Gene3D" id="1.10.287.130">
    <property type="match status" value="1"/>
</dbReference>
<evidence type="ECO:0000256" key="12">
    <source>
        <dbReference type="SAM" id="Phobius"/>
    </source>
</evidence>
<dbReference type="SMART" id="SM00387">
    <property type="entry name" value="HATPase_c"/>
    <property type="match status" value="1"/>
</dbReference>
<gene>
    <name evidence="16" type="primary">glnL_3</name>
    <name evidence="15" type="ORF">BV133_1692</name>
    <name evidence="16" type="ORF">BVIRIDIS_24290</name>
</gene>
<dbReference type="EMBL" id="AP014854">
    <property type="protein sequence ID" value="BAR99285.1"/>
    <property type="molecule type" value="Genomic_DNA"/>
</dbReference>
<keyword evidence="4" id="KW-0597">Phosphoprotein</keyword>
<feature type="compositionally biased region" description="Basic and acidic residues" evidence="11">
    <location>
        <begin position="1"/>
        <end position="12"/>
    </location>
</feature>
<dbReference type="GO" id="GO:0005886">
    <property type="term" value="C:plasma membrane"/>
    <property type="evidence" value="ECO:0007669"/>
    <property type="project" value="TreeGrafter"/>
</dbReference>
<evidence type="ECO:0000256" key="1">
    <source>
        <dbReference type="ARBA" id="ARBA00000085"/>
    </source>
</evidence>
<evidence type="ECO:0000256" key="4">
    <source>
        <dbReference type="ARBA" id="ARBA00022553"/>
    </source>
</evidence>
<feature type="compositionally biased region" description="Polar residues" evidence="11">
    <location>
        <begin position="22"/>
        <end position="31"/>
    </location>
</feature>
<name>A0A0H5BAS3_BLAVI</name>
<dbReference type="InterPro" id="IPR003594">
    <property type="entry name" value="HATPase_dom"/>
</dbReference>
<evidence type="ECO:0000256" key="2">
    <source>
        <dbReference type="ARBA" id="ARBA00004370"/>
    </source>
</evidence>
<keyword evidence="7" id="KW-0418">Kinase</keyword>
<keyword evidence="9" id="KW-0902">Two-component regulatory system</keyword>
<evidence type="ECO:0000256" key="6">
    <source>
        <dbReference type="ARBA" id="ARBA00022692"/>
    </source>
</evidence>
<keyword evidence="17" id="KW-1185">Reference proteome</keyword>
<feature type="domain" description="HAMP" evidence="14">
    <location>
        <begin position="218"/>
        <end position="273"/>
    </location>
</feature>
<sequence>MTQAKFEPRADAGTDPAAKLGTQATPDTAGTASTGFRRTGLGLSGRLLLLTILFVMVAEVAIFVPSVAHYRLVWLADRLAAAHTAALVWAAVPDGAIPASLTRDLLISVNAHAVALKTPDTRRLLAIADEVPKVDVNVDTRDVPPWIAIADAFDTLTTENNRILRVVGPTPIPDSFIEIVIDERPLRLAMLIYARNILLLSLAISGMTAALVYAALLSLIVRPIHRLAANMTAFRAHPEDVSRVIVPSARTDEIGLAEHELGAMQRELQSTLQSKSRLAALGLAVSKINHDLRNMMTSAHLLSDRLSAIDSPEVQRFTPMLIRALDRAIGFAESTLTYGAAQEKPPNRQKVAMAPMAEEVRETVGLLPGSAIGWVTAIERDLEVDADPDHLLRILVNLARNAVQALEQRAPNDPARDQVRLAARREGAVVSIEVSDTGPGVPPMARAHLFEAFQGSTRRGGAGLGLAIAAELVRAHGGDIHLVDGTLGATFRITIPDRAVDLSAERRHRARA</sequence>
<dbReference type="Pfam" id="PF02518">
    <property type="entry name" value="HATPase_c"/>
    <property type="match status" value="1"/>
</dbReference>
<dbReference type="InterPro" id="IPR050428">
    <property type="entry name" value="TCS_sensor_his_kinase"/>
</dbReference>
<feature type="region of interest" description="Disordered" evidence="11">
    <location>
        <begin position="1"/>
        <end position="31"/>
    </location>
</feature>
<dbReference type="STRING" id="1079.BVIR_2985"/>
<evidence type="ECO:0000313" key="15">
    <source>
        <dbReference type="EMBL" id="BAR99285.1"/>
    </source>
</evidence>
<evidence type="ECO:0000259" key="14">
    <source>
        <dbReference type="PROSITE" id="PS50885"/>
    </source>
</evidence>
<keyword evidence="10 12" id="KW-0472">Membrane</keyword>
<evidence type="ECO:0000256" key="10">
    <source>
        <dbReference type="ARBA" id="ARBA00023136"/>
    </source>
</evidence>
<proteinExistence type="predicted"/>